<dbReference type="PANTHER" id="PTHR43737">
    <property type="entry name" value="BLL7424 PROTEIN"/>
    <property type="match status" value="1"/>
</dbReference>
<dbReference type="KEGG" id="uli:ETAA1_41410"/>
<proteinExistence type="predicted"/>
<dbReference type="Pfam" id="PF07394">
    <property type="entry name" value="DUF1501"/>
    <property type="match status" value="1"/>
</dbReference>
<feature type="region of interest" description="Disordered" evidence="1">
    <location>
        <begin position="1"/>
        <end position="25"/>
    </location>
</feature>
<keyword evidence="3" id="KW-1185">Reference proteome</keyword>
<dbReference type="PANTHER" id="PTHR43737:SF1">
    <property type="entry name" value="DUF1501 DOMAIN-CONTAINING PROTEIN"/>
    <property type="match status" value="1"/>
</dbReference>
<dbReference type="Proteomes" id="UP000319576">
    <property type="component" value="Chromosome"/>
</dbReference>
<feature type="compositionally biased region" description="Basic and acidic residues" evidence="1">
    <location>
        <begin position="12"/>
        <end position="24"/>
    </location>
</feature>
<dbReference type="SUPFAM" id="SSF53649">
    <property type="entry name" value="Alkaline phosphatase-like"/>
    <property type="match status" value="1"/>
</dbReference>
<name>A0A517XXE6_9BACT</name>
<evidence type="ECO:0000313" key="3">
    <source>
        <dbReference type="Proteomes" id="UP000319576"/>
    </source>
</evidence>
<organism evidence="2 3">
    <name type="scientific">Urbifossiella limnaea</name>
    <dbReference type="NCBI Taxonomy" id="2528023"/>
    <lineage>
        <taxon>Bacteria</taxon>
        <taxon>Pseudomonadati</taxon>
        <taxon>Planctomycetota</taxon>
        <taxon>Planctomycetia</taxon>
        <taxon>Gemmatales</taxon>
        <taxon>Gemmataceae</taxon>
        <taxon>Urbifossiella</taxon>
    </lineage>
</organism>
<evidence type="ECO:0000256" key="1">
    <source>
        <dbReference type="SAM" id="MobiDB-lite"/>
    </source>
</evidence>
<dbReference type="AlphaFoldDB" id="A0A517XXE6"/>
<evidence type="ECO:0008006" key="4">
    <source>
        <dbReference type="Google" id="ProtNLM"/>
    </source>
</evidence>
<reference evidence="2 3" key="1">
    <citation type="submission" date="2019-02" db="EMBL/GenBank/DDBJ databases">
        <title>Deep-cultivation of Planctomycetes and their phenomic and genomic characterization uncovers novel biology.</title>
        <authorList>
            <person name="Wiegand S."/>
            <person name="Jogler M."/>
            <person name="Boedeker C."/>
            <person name="Pinto D."/>
            <person name="Vollmers J."/>
            <person name="Rivas-Marin E."/>
            <person name="Kohn T."/>
            <person name="Peeters S.H."/>
            <person name="Heuer A."/>
            <person name="Rast P."/>
            <person name="Oberbeckmann S."/>
            <person name="Bunk B."/>
            <person name="Jeske O."/>
            <person name="Meyerdierks A."/>
            <person name="Storesund J.E."/>
            <person name="Kallscheuer N."/>
            <person name="Luecker S."/>
            <person name="Lage O.M."/>
            <person name="Pohl T."/>
            <person name="Merkel B.J."/>
            <person name="Hornburger P."/>
            <person name="Mueller R.-W."/>
            <person name="Bruemmer F."/>
            <person name="Labrenz M."/>
            <person name="Spormann A.M."/>
            <person name="Op den Camp H."/>
            <person name="Overmann J."/>
            <person name="Amann R."/>
            <person name="Jetten M.S.M."/>
            <person name="Mascher T."/>
            <person name="Medema M.H."/>
            <person name="Devos D.P."/>
            <person name="Kaster A.-K."/>
            <person name="Ovreas L."/>
            <person name="Rohde M."/>
            <person name="Galperin M.Y."/>
            <person name="Jogler C."/>
        </authorList>
    </citation>
    <scope>NUCLEOTIDE SEQUENCE [LARGE SCALE GENOMIC DNA]</scope>
    <source>
        <strain evidence="2 3">ETA_A1</strain>
    </source>
</reference>
<dbReference type="PROSITE" id="PS51318">
    <property type="entry name" value="TAT"/>
    <property type="match status" value="1"/>
</dbReference>
<dbReference type="InterPro" id="IPR010869">
    <property type="entry name" value="DUF1501"/>
</dbReference>
<sequence length="491" mass="53863">MSSRNKPRTTRRPYDPHNRNRDPMRTFCHATTPVYSRRDLLTASANGFGLLALAGLANAQPTASPLAPRPPHRPAKAKRVIFLFMHGGPSQVDTFDPKPLLARHNGQPYPGQKPRVQFAATGNLLRSPWEFRPGGRSGTPVSDLFPHVRRMADELCVIRSIHADNSAHGGALLQLHTGSDTFVRPSVGSWVTYGLGSENQNLPGFVTICPTLGHGGVQNWSSAFLPAAFQGTAIGHSGIPARESSIRDIRSTAPSVELQRMQLDLLREMNHGHLAAAGADPALEGRIESFELAFRMQAAAPGVADLSKESRRVLDQYGVNQPETDNFGRQCLLARRYCEAGVRFVQVTHSYKWDQHGDLTRDHAKNAREVDQPIAALLTDLKQRGLLEDTLVWWGGEFGRTPTAQGGDGRDHNPHAFSMWLAGGGVKGGSVVGATDDFGYYAVENKVHMHDLHATLLAALGMDHEKLTYRHAGRDFRLTDVKGRVVREVFA</sequence>
<accession>A0A517XXE6</accession>
<dbReference type="Gene3D" id="3.40.720.10">
    <property type="entry name" value="Alkaline Phosphatase, subunit A"/>
    <property type="match status" value="1"/>
</dbReference>
<dbReference type="InterPro" id="IPR006311">
    <property type="entry name" value="TAT_signal"/>
</dbReference>
<gene>
    <name evidence="2" type="ORF">ETAA1_41410</name>
</gene>
<feature type="compositionally biased region" description="Basic residues" evidence="1">
    <location>
        <begin position="1"/>
        <end position="11"/>
    </location>
</feature>
<dbReference type="InterPro" id="IPR017850">
    <property type="entry name" value="Alkaline_phosphatase_core_sf"/>
</dbReference>
<dbReference type="EMBL" id="CP036273">
    <property type="protein sequence ID" value="QDU22165.1"/>
    <property type="molecule type" value="Genomic_DNA"/>
</dbReference>
<protein>
    <recommendedName>
        <fullName evidence="4">DUF1501 domain-containing protein</fullName>
    </recommendedName>
</protein>
<evidence type="ECO:0000313" key="2">
    <source>
        <dbReference type="EMBL" id="QDU22165.1"/>
    </source>
</evidence>